<dbReference type="OrthoDB" id="3464590at2"/>
<dbReference type="eggNOG" id="ENOG502Z8KS">
    <property type="taxonomic scope" value="Bacteria"/>
</dbReference>
<dbReference type="RefSeq" id="WP_015752051.1">
    <property type="nucleotide sequence ID" value="NC_013223.1"/>
</dbReference>
<accession>C8X3B1</accession>
<dbReference type="Proteomes" id="UP000001052">
    <property type="component" value="Chromosome"/>
</dbReference>
<proteinExistence type="predicted"/>
<dbReference type="STRING" id="485915.Dret_1624"/>
<dbReference type="EMBL" id="CP001734">
    <property type="protein sequence ID" value="ACV68908.1"/>
    <property type="molecule type" value="Genomic_DNA"/>
</dbReference>
<evidence type="ECO:0000313" key="1">
    <source>
        <dbReference type="EMBL" id="ACV68908.1"/>
    </source>
</evidence>
<keyword evidence="2" id="KW-1185">Reference proteome</keyword>
<dbReference type="NCBIfam" id="TIGR02570">
    <property type="entry name" value="cas7_GSU0053"/>
    <property type="match status" value="1"/>
</dbReference>
<organism evidence="1 2">
    <name type="scientific">Desulfohalobium retbaense (strain ATCC 49708 / DSM 5692 / JCM 16813 / HR100)</name>
    <dbReference type="NCBI Taxonomy" id="485915"/>
    <lineage>
        <taxon>Bacteria</taxon>
        <taxon>Pseudomonadati</taxon>
        <taxon>Thermodesulfobacteriota</taxon>
        <taxon>Desulfovibrionia</taxon>
        <taxon>Desulfovibrionales</taxon>
        <taxon>Desulfohalobiaceae</taxon>
        <taxon>Desulfohalobium</taxon>
    </lineage>
</organism>
<dbReference type="HOGENOM" id="CLU_061517_0_0_7"/>
<reference evidence="2" key="1">
    <citation type="submission" date="2009-09" db="EMBL/GenBank/DDBJ databases">
        <title>The complete chromosome of Desulfohalobium retbaense DSM 5692.</title>
        <authorList>
            <consortium name="US DOE Joint Genome Institute (JGI-PGF)"/>
            <person name="Lucas S."/>
            <person name="Copeland A."/>
            <person name="Lapidus A."/>
            <person name="Glavina del Rio T."/>
            <person name="Dalin E."/>
            <person name="Tice H."/>
            <person name="Bruce D."/>
            <person name="Goodwin L."/>
            <person name="Pitluck S."/>
            <person name="Kyrpides N."/>
            <person name="Mavromatis K."/>
            <person name="Ivanova N."/>
            <person name="Mikhailova N."/>
            <person name="Munk A.C."/>
            <person name="Brettin T."/>
            <person name="Detter J.C."/>
            <person name="Han C."/>
            <person name="Tapia R."/>
            <person name="Larimer F."/>
            <person name="Land M."/>
            <person name="Hauser L."/>
            <person name="Markowitz V."/>
            <person name="Cheng J.-F."/>
            <person name="Hugenholtz P."/>
            <person name="Woyke T."/>
            <person name="Wu D."/>
            <person name="Spring S."/>
            <person name="Klenk H.-P."/>
            <person name="Eisen J.A."/>
        </authorList>
    </citation>
    <scope>NUCLEOTIDE SEQUENCE [LARGE SCALE GENOMIC DNA]</scope>
    <source>
        <strain evidence="2">DSM 5692</strain>
    </source>
</reference>
<name>C8X3B1_DESRD</name>
<reference evidence="1 2" key="2">
    <citation type="journal article" date="2010" name="Stand. Genomic Sci.">
        <title>Complete genome sequence of Desulfohalobium retbaense type strain (HR(100)).</title>
        <authorList>
            <person name="Spring S."/>
            <person name="Nolan M."/>
            <person name="Lapidus A."/>
            <person name="Glavina Del Rio T."/>
            <person name="Copeland A."/>
            <person name="Tice H."/>
            <person name="Cheng J.F."/>
            <person name="Lucas S."/>
            <person name="Land M."/>
            <person name="Chen F."/>
            <person name="Bruce D."/>
            <person name="Goodwin L."/>
            <person name="Pitluck S."/>
            <person name="Ivanova N."/>
            <person name="Mavromatis K."/>
            <person name="Mikhailova N."/>
            <person name="Pati A."/>
            <person name="Chen A."/>
            <person name="Palaniappan K."/>
            <person name="Hauser L."/>
            <person name="Chang Y.J."/>
            <person name="Jeffries C.D."/>
            <person name="Munk C."/>
            <person name="Kiss H."/>
            <person name="Chain P."/>
            <person name="Han C."/>
            <person name="Brettin T."/>
            <person name="Detter J.C."/>
            <person name="Schuler E."/>
            <person name="Goker M."/>
            <person name="Rohde M."/>
            <person name="Bristow J."/>
            <person name="Eisen J.A."/>
            <person name="Markowitz V."/>
            <person name="Hugenholtz P."/>
            <person name="Kyrpides N.C."/>
            <person name="Klenk H.P."/>
        </authorList>
    </citation>
    <scope>NUCLEOTIDE SEQUENCE [LARGE SCALE GENOMIC DNA]</scope>
    <source>
        <strain evidence="1 2">DSM 5692</strain>
    </source>
</reference>
<dbReference type="KEGG" id="drt:Dret_1624"/>
<sequence length="327" mass="36660">MLEKLKNSKRILMEAELEPVQGDRFQPTGFPDIGAGTYQLPDGTRKILLESAQSMANRLENTIIDPGGELIEELKGLSYVKVDLEGESNAKTNSLMEAHRLNSPFIITDAKFQQTFKEEADYAKGKPIDWRKIAKTIFKYDVNSLLHGVFLANLEDGRIKIPRAITGFIEAIDAREVVYGGVKNNPIDPSGKIRAQEYDKDVYGNVPYQRMEYTASAIKVFFNFDLGMIRSYELGDNAEELLIALGLLKIRLFLEGGLRLRTACDLQLKNSDLTVSRPKDFVIPTSEELLKAIQEKIENCKEMFASPPVTKISTQTVSKETNQNTSG</sequence>
<gene>
    <name evidence="1" type="ordered locus">Dret_1624</name>
</gene>
<dbReference type="Pfam" id="PF09617">
    <property type="entry name" value="Cas_GSU0053"/>
    <property type="match status" value="1"/>
</dbReference>
<evidence type="ECO:0000313" key="2">
    <source>
        <dbReference type="Proteomes" id="UP000001052"/>
    </source>
</evidence>
<dbReference type="InterPro" id="IPR013403">
    <property type="entry name" value="CRISPR-assoc_prot_Csb1/Cas7u"/>
</dbReference>
<dbReference type="AlphaFoldDB" id="C8X3B1"/>
<protein>
    <submittedName>
        <fullName evidence="1">CRISPR-associated protein</fullName>
    </submittedName>
</protein>